<sequence length="89" mass="10374">MSIEREVVEVSYILKFKDGKYLQDVKESLGNTVIAFCTNKHRAKRIENKDDVKFALDVLKRNGFKDVFILRNKVVNEETIELIDLEDVV</sequence>
<dbReference type="Proteomes" id="UP000831021">
    <property type="component" value="Segment"/>
</dbReference>
<evidence type="ECO:0000313" key="2">
    <source>
        <dbReference type="Proteomes" id="UP000831021"/>
    </source>
</evidence>
<organism evidence="1 2">
    <name type="scientific">Bacillus phage FADO</name>
    <dbReference type="NCBI Taxonomy" id="2917160"/>
    <lineage>
        <taxon>Viruses</taxon>
        <taxon>Duplodnaviria</taxon>
        <taxon>Heunggongvirae</taxon>
        <taxon>Uroviricota</taxon>
        <taxon>Caudoviricetes</taxon>
        <taxon>Heleneionescovirinae</taxon>
        <taxon>Zhangjivirus</taxon>
        <taxon>Zhangjivirus fado</taxon>
    </lineage>
</organism>
<protein>
    <submittedName>
        <fullName evidence="1">Uncharacterized protein</fullName>
    </submittedName>
</protein>
<keyword evidence="2" id="KW-1185">Reference proteome</keyword>
<reference evidence="1 2" key="1">
    <citation type="submission" date="2022-01" db="EMBL/GenBank/DDBJ databases">
        <authorList>
            <person name="Stokar-Avihail A."/>
        </authorList>
    </citation>
    <scope>NUCLEOTIDE SEQUENCE [LARGE SCALE GENOMIC DNA]</scope>
</reference>
<name>A0AAE9K5Y1_9CAUD</name>
<accession>A0AAE9K5Y1</accession>
<proteinExistence type="predicted"/>
<dbReference type="EMBL" id="OM236516">
    <property type="protein sequence ID" value="UNY48834.1"/>
    <property type="molecule type" value="Genomic_DNA"/>
</dbReference>
<evidence type="ECO:0000313" key="1">
    <source>
        <dbReference type="EMBL" id="UNY48834.1"/>
    </source>
</evidence>
<gene>
    <name evidence="1" type="ORF">fado_119</name>
</gene>